<evidence type="ECO:0000256" key="1">
    <source>
        <dbReference type="ARBA" id="ARBA00022884"/>
    </source>
</evidence>
<dbReference type="InterPro" id="IPR012677">
    <property type="entry name" value="Nucleotide-bd_a/b_plait_sf"/>
</dbReference>
<dbReference type="SUPFAM" id="SSF54928">
    <property type="entry name" value="RNA-binding domain, RBD"/>
    <property type="match status" value="1"/>
</dbReference>
<dbReference type="EMBL" id="EF082908">
    <property type="protein sequence ID" value="ABK22259.1"/>
    <property type="molecule type" value="mRNA"/>
</dbReference>
<dbReference type="PROSITE" id="PS50102">
    <property type="entry name" value="RRM"/>
    <property type="match status" value="1"/>
</dbReference>
<reference evidence="5" key="1">
    <citation type="journal article" date="2008" name="BMC Genomics">
        <title>A conifer genomics resource of 200,000 spruce (Picea spp.) ESTs and 6,464 high-quality, sequence-finished full-length cDNAs for Sitka spruce (Picea sitchensis).</title>
        <authorList>
            <person name="Ralph S.G."/>
            <person name="Chun H.J."/>
            <person name="Kolosova N."/>
            <person name="Cooper D."/>
            <person name="Oddy C."/>
            <person name="Ritland C.E."/>
            <person name="Kirkpatrick R."/>
            <person name="Moore R."/>
            <person name="Barber S."/>
            <person name="Holt R.A."/>
            <person name="Jones S.J."/>
            <person name="Marra M.A."/>
            <person name="Douglas C.J."/>
            <person name="Ritland K."/>
            <person name="Bohlmann J."/>
        </authorList>
    </citation>
    <scope>NUCLEOTIDE SEQUENCE</scope>
    <source>
        <tissue evidence="5">Bark</tissue>
    </source>
</reference>
<dbReference type="CDD" id="cd21618">
    <property type="entry name" value="RRM_AtNSRA_like"/>
    <property type="match status" value="1"/>
</dbReference>
<organism evidence="5">
    <name type="scientific">Picea sitchensis</name>
    <name type="common">Sitka spruce</name>
    <name type="synonym">Pinus sitchensis</name>
    <dbReference type="NCBI Taxonomy" id="3332"/>
    <lineage>
        <taxon>Eukaryota</taxon>
        <taxon>Viridiplantae</taxon>
        <taxon>Streptophyta</taxon>
        <taxon>Embryophyta</taxon>
        <taxon>Tracheophyta</taxon>
        <taxon>Spermatophyta</taxon>
        <taxon>Pinopsida</taxon>
        <taxon>Pinidae</taxon>
        <taxon>Conifers I</taxon>
        <taxon>Pinales</taxon>
        <taxon>Pinaceae</taxon>
        <taxon>Picea</taxon>
    </lineage>
</organism>
<evidence type="ECO:0000256" key="2">
    <source>
        <dbReference type="PROSITE-ProRule" id="PRU00176"/>
    </source>
</evidence>
<dbReference type="OMA" id="RSFMRES"/>
<dbReference type="GO" id="GO:0003723">
    <property type="term" value="F:RNA binding"/>
    <property type="evidence" value="ECO:0007669"/>
    <property type="project" value="UniProtKB-UniRule"/>
</dbReference>
<dbReference type="Pfam" id="PF00076">
    <property type="entry name" value="RRM_1"/>
    <property type="match status" value="1"/>
</dbReference>
<evidence type="ECO:0000256" key="3">
    <source>
        <dbReference type="SAM" id="MobiDB-lite"/>
    </source>
</evidence>
<dbReference type="InterPro" id="IPR000504">
    <property type="entry name" value="RRM_dom"/>
</dbReference>
<dbReference type="PANTHER" id="PTHR10501">
    <property type="entry name" value="U1 SMALL NUCLEAR RIBONUCLEOPROTEIN A/U2 SMALL NUCLEAR RIBONUCLEOPROTEIN B"/>
    <property type="match status" value="1"/>
</dbReference>
<feature type="compositionally biased region" description="Basic and acidic residues" evidence="3">
    <location>
        <begin position="254"/>
        <end position="274"/>
    </location>
</feature>
<accession>A9NNP8</accession>
<proteinExistence type="evidence at transcript level"/>
<dbReference type="InterPro" id="IPR035979">
    <property type="entry name" value="RBD_domain_sf"/>
</dbReference>
<name>A9NNP8_PICSI</name>
<sequence length="274" mass="29097">MADAYWRDGRSLGIPTPAKRARGDLPPAGISGGRDIPGYLPDMAGRSFMRESNPPGSLDSHARNGLPYSAGGLSSADIGGLGGSLGTRLGGSGGYGGLSGSSLADSVLMGQRPGIGNADPGYGGKLGSLGLGYQRSDAQGLRDPLRRPDEHLPPDASNTLFVEGLPADCTRREAAHIFRPFIGFKEVRLVQKEPRRPGGDPLVLCFVDFTDARCAATALEALQGYKFDETDRESTGLRLQFARFPGPRGPSGSARDEPFRGNRDRDDSRGRNRR</sequence>
<keyword evidence="1 2" id="KW-0694">RNA-binding</keyword>
<feature type="domain" description="RRM" evidence="4">
    <location>
        <begin position="158"/>
        <end position="244"/>
    </location>
</feature>
<protein>
    <recommendedName>
        <fullName evidence="4">RRM domain-containing protein</fullName>
    </recommendedName>
</protein>
<evidence type="ECO:0000259" key="4">
    <source>
        <dbReference type="PROSITE" id="PS50102"/>
    </source>
</evidence>
<feature type="region of interest" description="Disordered" evidence="3">
    <location>
        <begin position="241"/>
        <end position="274"/>
    </location>
</feature>
<dbReference type="AlphaFoldDB" id="A9NNP8"/>
<feature type="region of interest" description="Disordered" evidence="3">
    <location>
        <begin position="1"/>
        <end position="64"/>
    </location>
</feature>
<dbReference type="Gene3D" id="3.30.70.330">
    <property type="match status" value="1"/>
</dbReference>
<dbReference type="SMART" id="SM00360">
    <property type="entry name" value="RRM"/>
    <property type="match status" value="1"/>
</dbReference>
<evidence type="ECO:0000313" key="5">
    <source>
        <dbReference type="EMBL" id="ABK22259.1"/>
    </source>
</evidence>
<feature type="compositionally biased region" description="Basic and acidic residues" evidence="3">
    <location>
        <begin position="1"/>
        <end position="10"/>
    </location>
</feature>